<comment type="caution">
    <text evidence="1">The sequence shown here is derived from an EMBL/GenBank/DDBJ whole genome shotgun (WGS) entry which is preliminary data.</text>
</comment>
<dbReference type="AlphaFoldDB" id="A0A643FEN0"/>
<evidence type="ECO:0000313" key="1">
    <source>
        <dbReference type="EMBL" id="KAB0583704.1"/>
    </source>
</evidence>
<dbReference type="Proteomes" id="UP000430120">
    <property type="component" value="Unassembled WGS sequence"/>
</dbReference>
<dbReference type="EMBL" id="VZPB01000011">
    <property type="protein sequence ID" value="KAB0583704.1"/>
    <property type="molecule type" value="Genomic_DNA"/>
</dbReference>
<sequence>MPKRARTSHIASTADLRAEFWQAPVEALLDRKTAAAGMGYTVGWLEWSATHGGGPILTKIGRTVRYRKADVLAWLDANSRRIARTSELTDRG</sequence>
<protein>
    <recommendedName>
        <fullName evidence="3">Helix-turn-helix domain-containing protein</fullName>
    </recommendedName>
</protein>
<dbReference type="RefSeq" id="WP_151123369.1">
    <property type="nucleotide sequence ID" value="NZ_CP088081.1"/>
</dbReference>
<accession>A0A643FEN0</accession>
<keyword evidence="2" id="KW-1185">Reference proteome</keyword>
<organism evidence="1 2">
    <name type="scientific">Ideonella dechloratans</name>
    <dbReference type="NCBI Taxonomy" id="36863"/>
    <lineage>
        <taxon>Bacteria</taxon>
        <taxon>Pseudomonadati</taxon>
        <taxon>Pseudomonadota</taxon>
        <taxon>Betaproteobacteria</taxon>
        <taxon>Burkholderiales</taxon>
        <taxon>Sphaerotilaceae</taxon>
        <taxon>Ideonella</taxon>
    </lineage>
</organism>
<dbReference type="OrthoDB" id="5609458at2"/>
<gene>
    <name evidence="1" type="ORF">F7Q92_06445</name>
</gene>
<evidence type="ECO:0008006" key="3">
    <source>
        <dbReference type="Google" id="ProtNLM"/>
    </source>
</evidence>
<evidence type="ECO:0000313" key="2">
    <source>
        <dbReference type="Proteomes" id="UP000430120"/>
    </source>
</evidence>
<reference evidence="1 2" key="1">
    <citation type="submission" date="2019-09" db="EMBL/GenBank/DDBJ databases">
        <title>Draft genome sequences of 48 bacterial type strains from the CCUG.</title>
        <authorList>
            <person name="Tunovic T."/>
            <person name="Pineiro-Iglesias B."/>
            <person name="Unosson C."/>
            <person name="Inganas E."/>
            <person name="Ohlen M."/>
            <person name="Cardew S."/>
            <person name="Jensie-Markopoulos S."/>
            <person name="Salva-Serra F."/>
            <person name="Jaen-Luchoro D."/>
            <person name="Karlsson R."/>
            <person name="Svensson-Stadler L."/>
            <person name="Chun J."/>
            <person name="Moore E."/>
        </authorList>
    </citation>
    <scope>NUCLEOTIDE SEQUENCE [LARGE SCALE GENOMIC DNA]</scope>
    <source>
        <strain evidence="1 2">CCUG 30977</strain>
    </source>
</reference>
<name>A0A643FEN0_IDEDE</name>
<proteinExistence type="predicted"/>